<keyword evidence="5" id="KW-1185">Reference proteome</keyword>
<reference evidence="4" key="1">
    <citation type="submission" date="2022-01" db="EMBL/GenBank/DDBJ databases">
        <title>Whole genome-based taxonomy of the Shewanellaceae.</title>
        <authorList>
            <person name="Martin-Rodriguez A.J."/>
        </authorList>
    </citation>
    <scope>NUCLEOTIDE SEQUENCE</scope>
    <source>
        <strain evidence="4">KCTC 23973</strain>
    </source>
</reference>
<evidence type="ECO:0000313" key="4">
    <source>
        <dbReference type="EMBL" id="MCL1138763.1"/>
    </source>
</evidence>
<dbReference type="RefSeq" id="WP_248949871.1">
    <property type="nucleotide sequence ID" value="NZ_JAKILB010000005.1"/>
</dbReference>
<dbReference type="InterPro" id="IPR011006">
    <property type="entry name" value="CheY-like_superfamily"/>
</dbReference>
<dbReference type="SUPFAM" id="SSF52172">
    <property type="entry name" value="CheY-like"/>
    <property type="match status" value="1"/>
</dbReference>
<sequence length="404" mass="45278">MKILVIEDHEFQREAMLMQLALIELPVISEIKTASSGRAALDLMTSFKPDVLLCDLKMPEMDGITFLGYLSELSFNGSIIITSASNHIVLNTVQKMCLSYHLKVIGAISKPVKITVLKELLQLAYLEQQSNTAFIVNNTLKNKDFTEKELVHALDQGWIKPYFQPLVDLDNGEWRSCEALIRFIHPVLGVLPPASFLPLLSKMQKDAELALLSIEYILSQQPAFLGRPVAVNITPTTLMHSHFVDKLLNIAESHPNLSQKVYFEITESDALENTGRALESASRLAMHGFNLSIDDFGTGYSSLSLLDTLPFDSLKIDMSFIRPMESSKTAAAIVEACLLLSQRLQLKSVAEGVETIALWRHLQQLDCHLAQGYFIAAPMPAERLNQWHNDWQLKVIKEQLASPY</sequence>
<dbReference type="PROSITE" id="PS50110">
    <property type="entry name" value="RESPONSE_REGULATORY"/>
    <property type="match status" value="1"/>
</dbReference>
<dbReference type="PANTHER" id="PTHR33121:SF70">
    <property type="entry name" value="SIGNALING PROTEIN YKOW"/>
    <property type="match status" value="1"/>
</dbReference>
<dbReference type="SMART" id="SM00052">
    <property type="entry name" value="EAL"/>
    <property type="match status" value="1"/>
</dbReference>
<organism evidence="4 5">
    <name type="scientific">Shewanella pneumatophori</name>
    <dbReference type="NCBI Taxonomy" id="314092"/>
    <lineage>
        <taxon>Bacteria</taxon>
        <taxon>Pseudomonadati</taxon>
        <taxon>Pseudomonadota</taxon>
        <taxon>Gammaproteobacteria</taxon>
        <taxon>Alteromonadales</taxon>
        <taxon>Shewanellaceae</taxon>
        <taxon>Shewanella</taxon>
    </lineage>
</organism>
<protein>
    <submittedName>
        <fullName evidence="4">EAL domain-containing response regulator</fullName>
    </submittedName>
</protein>
<proteinExistence type="predicted"/>
<dbReference type="InterPro" id="IPR035919">
    <property type="entry name" value="EAL_sf"/>
</dbReference>
<dbReference type="Gene3D" id="3.20.20.450">
    <property type="entry name" value="EAL domain"/>
    <property type="match status" value="1"/>
</dbReference>
<dbReference type="EMBL" id="JAKILB010000005">
    <property type="protein sequence ID" value="MCL1138763.1"/>
    <property type="molecule type" value="Genomic_DNA"/>
</dbReference>
<name>A0A9X1ZJ58_9GAMM</name>
<dbReference type="GO" id="GO:0000160">
    <property type="term" value="P:phosphorelay signal transduction system"/>
    <property type="evidence" value="ECO:0007669"/>
    <property type="project" value="InterPro"/>
</dbReference>
<feature type="modified residue" description="4-aspartylphosphate" evidence="1">
    <location>
        <position position="55"/>
    </location>
</feature>
<dbReference type="InterPro" id="IPR001789">
    <property type="entry name" value="Sig_transdc_resp-reg_receiver"/>
</dbReference>
<dbReference type="PROSITE" id="PS50883">
    <property type="entry name" value="EAL"/>
    <property type="match status" value="1"/>
</dbReference>
<keyword evidence="1" id="KW-0597">Phosphoprotein</keyword>
<comment type="caution">
    <text evidence="4">The sequence shown here is derived from an EMBL/GenBank/DDBJ whole genome shotgun (WGS) entry which is preliminary data.</text>
</comment>
<evidence type="ECO:0000259" key="2">
    <source>
        <dbReference type="PROSITE" id="PS50110"/>
    </source>
</evidence>
<dbReference type="SUPFAM" id="SSF141868">
    <property type="entry name" value="EAL domain-like"/>
    <property type="match status" value="1"/>
</dbReference>
<dbReference type="InterPro" id="IPR001633">
    <property type="entry name" value="EAL_dom"/>
</dbReference>
<dbReference type="InterPro" id="IPR050706">
    <property type="entry name" value="Cyclic-di-GMP_PDE-like"/>
</dbReference>
<dbReference type="Gene3D" id="3.40.50.2300">
    <property type="match status" value="1"/>
</dbReference>
<gene>
    <name evidence="4" type="ORF">L2740_09425</name>
</gene>
<evidence type="ECO:0000259" key="3">
    <source>
        <dbReference type="PROSITE" id="PS50883"/>
    </source>
</evidence>
<feature type="domain" description="Response regulatory" evidence="2">
    <location>
        <begin position="2"/>
        <end position="125"/>
    </location>
</feature>
<dbReference type="Proteomes" id="UP001139293">
    <property type="component" value="Unassembled WGS sequence"/>
</dbReference>
<dbReference type="SMART" id="SM00448">
    <property type="entry name" value="REC"/>
    <property type="match status" value="1"/>
</dbReference>
<evidence type="ECO:0000313" key="5">
    <source>
        <dbReference type="Proteomes" id="UP001139293"/>
    </source>
</evidence>
<feature type="domain" description="EAL" evidence="3">
    <location>
        <begin position="143"/>
        <end position="392"/>
    </location>
</feature>
<dbReference type="PANTHER" id="PTHR33121">
    <property type="entry name" value="CYCLIC DI-GMP PHOSPHODIESTERASE PDEF"/>
    <property type="match status" value="1"/>
</dbReference>
<evidence type="ECO:0000256" key="1">
    <source>
        <dbReference type="PROSITE-ProRule" id="PRU00169"/>
    </source>
</evidence>
<accession>A0A9X1ZJ58</accession>
<dbReference type="Pfam" id="PF00563">
    <property type="entry name" value="EAL"/>
    <property type="match status" value="1"/>
</dbReference>
<dbReference type="GO" id="GO:0071111">
    <property type="term" value="F:cyclic-guanylate-specific phosphodiesterase activity"/>
    <property type="evidence" value="ECO:0007669"/>
    <property type="project" value="InterPro"/>
</dbReference>
<dbReference type="Pfam" id="PF00072">
    <property type="entry name" value="Response_reg"/>
    <property type="match status" value="1"/>
</dbReference>
<dbReference type="AlphaFoldDB" id="A0A9X1ZJ58"/>
<dbReference type="CDD" id="cd01948">
    <property type="entry name" value="EAL"/>
    <property type="match status" value="1"/>
</dbReference>